<feature type="region of interest" description="Disordered" evidence="1">
    <location>
        <begin position="1"/>
        <end position="40"/>
    </location>
</feature>
<proteinExistence type="predicted"/>
<organism evidence="2 3">
    <name type="scientific">Prunus armeniaca</name>
    <name type="common">Apricot</name>
    <name type="synonym">Armeniaca vulgaris</name>
    <dbReference type="NCBI Taxonomy" id="36596"/>
    <lineage>
        <taxon>Eukaryota</taxon>
        <taxon>Viridiplantae</taxon>
        <taxon>Streptophyta</taxon>
        <taxon>Embryophyta</taxon>
        <taxon>Tracheophyta</taxon>
        <taxon>Spermatophyta</taxon>
        <taxon>Magnoliopsida</taxon>
        <taxon>eudicotyledons</taxon>
        <taxon>Gunneridae</taxon>
        <taxon>Pentapetalae</taxon>
        <taxon>rosids</taxon>
        <taxon>fabids</taxon>
        <taxon>Rosales</taxon>
        <taxon>Rosaceae</taxon>
        <taxon>Amygdaloideae</taxon>
        <taxon>Amygdaleae</taxon>
        <taxon>Prunus</taxon>
    </lineage>
</organism>
<dbReference type="AlphaFoldDB" id="A0A6J5VD06"/>
<name>A0A6J5VD06_PRUAR</name>
<feature type="compositionally biased region" description="Polar residues" evidence="1">
    <location>
        <begin position="10"/>
        <end position="19"/>
    </location>
</feature>
<dbReference type="EMBL" id="CAEKDK010000007">
    <property type="protein sequence ID" value="CAB4286919.1"/>
    <property type="molecule type" value="Genomic_DNA"/>
</dbReference>
<reference evidence="2 3" key="1">
    <citation type="submission" date="2020-05" db="EMBL/GenBank/DDBJ databases">
        <authorList>
            <person name="Campoy J."/>
            <person name="Schneeberger K."/>
            <person name="Spophaly S."/>
        </authorList>
    </citation>
    <scope>NUCLEOTIDE SEQUENCE [LARGE SCALE GENOMIC DNA]</scope>
    <source>
        <strain evidence="2">PruArmRojPasFocal</strain>
    </source>
</reference>
<gene>
    <name evidence="2" type="ORF">CURHAP_LOCUS44701</name>
</gene>
<protein>
    <submittedName>
        <fullName evidence="2">Uncharacterized protein</fullName>
    </submittedName>
</protein>
<evidence type="ECO:0000313" key="2">
    <source>
        <dbReference type="EMBL" id="CAB4286919.1"/>
    </source>
</evidence>
<feature type="region of interest" description="Disordered" evidence="1">
    <location>
        <begin position="83"/>
        <end position="102"/>
    </location>
</feature>
<evidence type="ECO:0000256" key="1">
    <source>
        <dbReference type="SAM" id="MobiDB-lite"/>
    </source>
</evidence>
<sequence>MTGAQEDSIMITQRQGGPQNSIGGSSRNKSSRSRPEKKCTHCGGDKHICAGCYELIGYLDWWDHSKAHCRNMSKSLNTSSESNLVSPMVSATPAPTVASIAT</sequence>
<accession>A0A6J5VD06</accession>
<evidence type="ECO:0000313" key="3">
    <source>
        <dbReference type="Proteomes" id="UP000507222"/>
    </source>
</evidence>
<dbReference type="Proteomes" id="UP000507222">
    <property type="component" value="Unassembled WGS sequence"/>
</dbReference>